<dbReference type="HOGENOM" id="CLU_045539_3_1_11"/>
<name>C7Q8Z1_CATAD</name>
<dbReference type="KEGG" id="cai:Caci_3405"/>
<evidence type="ECO:0000256" key="4">
    <source>
        <dbReference type="ARBA" id="ARBA00022989"/>
    </source>
</evidence>
<protein>
    <submittedName>
        <fullName evidence="7">Ribonuclease BN</fullName>
    </submittedName>
</protein>
<dbReference type="eggNOG" id="COG1295">
    <property type="taxonomic scope" value="Bacteria"/>
</dbReference>
<feature type="transmembrane region" description="Helical" evidence="6">
    <location>
        <begin position="243"/>
        <end position="267"/>
    </location>
</feature>
<accession>C7Q8Z1</accession>
<proteinExistence type="predicted"/>
<dbReference type="InParanoid" id="C7Q8Z1"/>
<dbReference type="STRING" id="479433.Caci_3405"/>
<keyword evidence="2" id="KW-1003">Cell membrane</keyword>
<evidence type="ECO:0000313" key="7">
    <source>
        <dbReference type="EMBL" id="ACU72311.1"/>
    </source>
</evidence>
<evidence type="ECO:0000256" key="1">
    <source>
        <dbReference type="ARBA" id="ARBA00004651"/>
    </source>
</evidence>
<feature type="transmembrane region" description="Helical" evidence="6">
    <location>
        <begin position="167"/>
        <end position="193"/>
    </location>
</feature>
<keyword evidence="4 6" id="KW-1133">Transmembrane helix</keyword>
<keyword evidence="3 6" id="KW-0812">Transmembrane</keyword>
<sequence>MIRQAADIRCTMSTTTKVPQTRTMSGEELSADDAWRTLRRTGTWTLLRDAFVRLRFGDGFSHARALALQMALAAMPGLIALVGLAQTAHNARWGRALEETIDRVTPAASRASVDQALRGAGDGGRTAVWLGLIGALLSLTVAMGQIERGANRIYGVQRDRPSLAKYSGAFIRALLAGVPVACGLALLVFGGSFGDSLADTYRWSPAALDAWNVVRWPVGALLALVSAGVLFRKAPRRRQPSATWLLFGAAVSLAVWLAATVLLAWYVEGSHSFGATYGPLTAVLAFLLWANLSAIALFYGIAFAAQLESRRAGVSSPVTADPGA</sequence>
<dbReference type="GO" id="GO:0005886">
    <property type="term" value="C:plasma membrane"/>
    <property type="evidence" value="ECO:0007669"/>
    <property type="project" value="UniProtKB-SubCell"/>
</dbReference>
<evidence type="ECO:0000256" key="2">
    <source>
        <dbReference type="ARBA" id="ARBA00022475"/>
    </source>
</evidence>
<evidence type="ECO:0000256" key="6">
    <source>
        <dbReference type="SAM" id="Phobius"/>
    </source>
</evidence>
<keyword evidence="8" id="KW-1185">Reference proteome</keyword>
<dbReference type="NCBIfam" id="TIGR00765">
    <property type="entry name" value="yihY_not_rbn"/>
    <property type="match status" value="1"/>
</dbReference>
<comment type="subcellular location">
    <subcellularLocation>
        <location evidence="1">Cell membrane</location>
        <topology evidence="1">Multi-pass membrane protein</topology>
    </subcellularLocation>
</comment>
<evidence type="ECO:0000313" key="8">
    <source>
        <dbReference type="Proteomes" id="UP000000851"/>
    </source>
</evidence>
<gene>
    <name evidence="7" type="ordered locus">Caci_3405</name>
</gene>
<dbReference type="PIRSF" id="PIRSF035875">
    <property type="entry name" value="RNase_BN"/>
    <property type="match status" value="1"/>
</dbReference>
<dbReference type="EMBL" id="CP001700">
    <property type="protein sequence ID" value="ACU72311.1"/>
    <property type="molecule type" value="Genomic_DNA"/>
</dbReference>
<feature type="transmembrane region" description="Helical" evidence="6">
    <location>
        <begin position="279"/>
        <end position="301"/>
    </location>
</feature>
<reference evidence="7 8" key="1">
    <citation type="journal article" date="2009" name="Stand. Genomic Sci.">
        <title>Complete genome sequence of Catenulispora acidiphila type strain (ID 139908).</title>
        <authorList>
            <person name="Copeland A."/>
            <person name="Lapidus A."/>
            <person name="Glavina Del Rio T."/>
            <person name="Nolan M."/>
            <person name="Lucas S."/>
            <person name="Chen F."/>
            <person name="Tice H."/>
            <person name="Cheng J.F."/>
            <person name="Bruce D."/>
            <person name="Goodwin L."/>
            <person name="Pitluck S."/>
            <person name="Mikhailova N."/>
            <person name="Pati A."/>
            <person name="Ivanova N."/>
            <person name="Mavromatis K."/>
            <person name="Chen A."/>
            <person name="Palaniappan K."/>
            <person name="Chain P."/>
            <person name="Land M."/>
            <person name="Hauser L."/>
            <person name="Chang Y.J."/>
            <person name="Jeffries C.D."/>
            <person name="Chertkov O."/>
            <person name="Brettin T."/>
            <person name="Detter J.C."/>
            <person name="Han C."/>
            <person name="Ali Z."/>
            <person name="Tindall B.J."/>
            <person name="Goker M."/>
            <person name="Bristow J."/>
            <person name="Eisen J.A."/>
            <person name="Markowitz V."/>
            <person name="Hugenholtz P."/>
            <person name="Kyrpides N.C."/>
            <person name="Klenk H.P."/>
        </authorList>
    </citation>
    <scope>NUCLEOTIDE SEQUENCE [LARGE SCALE GENOMIC DNA]</scope>
    <source>
        <strain evidence="8">DSM 44928 / JCM 14897 / NBRC 102108 / NRRL B-24433 / ID139908</strain>
    </source>
</reference>
<feature type="transmembrane region" description="Helical" evidence="6">
    <location>
        <begin position="127"/>
        <end position="146"/>
    </location>
</feature>
<dbReference type="Pfam" id="PF03631">
    <property type="entry name" value="Virul_fac_BrkB"/>
    <property type="match status" value="1"/>
</dbReference>
<organism evidence="7 8">
    <name type="scientific">Catenulispora acidiphila (strain DSM 44928 / JCM 14897 / NBRC 102108 / NRRL B-24433 / ID139908)</name>
    <dbReference type="NCBI Taxonomy" id="479433"/>
    <lineage>
        <taxon>Bacteria</taxon>
        <taxon>Bacillati</taxon>
        <taxon>Actinomycetota</taxon>
        <taxon>Actinomycetes</taxon>
        <taxon>Catenulisporales</taxon>
        <taxon>Catenulisporaceae</taxon>
        <taxon>Catenulispora</taxon>
    </lineage>
</organism>
<feature type="transmembrane region" description="Helical" evidence="6">
    <location>
        <begin position="65"/>
        <end position="85"/>
    </location>
</feature>
<keyword evidence="5 6" id="KW-0472">Membrane</keyword>
<dbReference type="InterPro" id="IPR017039">
    <property type="entry name" value="Virul_fac_BrkB"/>
</dbReference>
<dbReference type="PANTHER" id="PTHR30213:SF0">
    <property type="entry name" value="UPF0761 MEMBRANE PROTEIN YIHY"/>
    <property type="match status" value="1"/>
</dbReference>
<dbReference type="AlphaFoldDB" id="C7Q8Z1"/>
<dbReference type="Proteomes" id="UP000000851">
    <property type="component" value="Chromosome"/>
</dbReference>
<dbReference type="PANTHER" id="PTHR30213">
    <property type="entry name" value="INNER MEMBRANE PROTEIN YHJD"/>
    <property type="match status" value="1"/>
</dbReference>
<feature type="transmembrane region" description="Helical" evidence="6">
    <location>
        <begin position="213"/>
        <end position="231"/>
    </location>
</feature>
<evidence type="ECO:0000256" key="5">
    <source>
        <dbReference type="ARBA" id="ARBA00023136"/>
    </source>
</evidence>
<evidence type="ECO:0000256" key="3">
    <source>
        <dbReference type="ARBA" id="ARBA00022692"/>
    </source>
</evidence>